<dbReference type="Pfam" id="PF01823">
    <property type="entry name" value="MACPF"/>
    <property type="match status" value="1"/>
</dbReference>
<evidence type="ECO:0000259" key="2">
    <source>
        <dbReference type="PROSITE" id="PS51412"/>
    </source>
</evidence>
<organism evidence="3 5">
    <name type="scientific">Pedobacter alluvionis</name>
    <dbReference type="NCBI Taxonomy" id="475253"/>
    <lineage>
        <taxon>Bacteria</taxon>
        <taxon>Pseudomonadati</taxon>
        <taxon>Bacteroidota</taxon>
        <taxon>Sphingobacteriia</taxon>
        <taxon>Sphingobacteriales</taxon>
        <taxon>Sphingobacteriaceae</taxon>
        <taxon>Pedobacter</taxon>
    </lineage>
</organism>
<evidence type="ECO:0000256" key="1">
    <source>
        <dbReference type="SAM" id="SignalP"/>
    </source>
</evidence>
<feature type="chain" id="PRO_5044605747" evidence="1">
    <location>
        <begin position="22"/>
        <end position="499"/>
    </location>
</feature>
<dbReference type="PROSITE" id="PS51412">
    <property type="entry name" value="MACPF_2"/>
    <property type="match status" value="1"/>
</dbReference>
<dbReference type="EMBL" id="RCCK01000011">
    <property type="protein sequence ID" value="RLJ77695.1"/>
    <property type="molecule type" value="Genomic_DNA"/>
</dbReference>
<dbReference type="OrthoDB" id="1038436at2"/>
<feature type="domain" description="MACPF" evidence="2">
    <location>
        <begin position="19"/>
        <end position="363"/>
    </location>
</feature>
<evidence type="ECO:0000313" key="3">
    <source>
        <dbReference type="EMBL" id="RLJ77695.1"/>
    </source>
</evidence>
<gene>
    <name evidence="3" type="ORF">BCL90_2801</name>
    <name evidence="4" type="ORF">E3V97_03415</name>
</gene>
<evidence type="ECO:0000313" key="5">
    <source>
        <dbReference type="Proteomes" id="UP000273898"/>
    </source>
</evidence>
<dbReference type="PROSITE" id="PS51257">
    <property type="entry name" value="PROKAR_LIPOPROTEIN"/>
    <property type="match status" value="1"/>
</dbReference>
<dbReference type="RefSeq" id="WP_121284430.1">
    <property type="nucleotide sequence ID" value="NZ_RCCK01000011.1"/>
</dbReference>
<dbReference type="Proteomes" id="UP000297429">
    <property type="component" value="Unassembled WGS sequence"/>
</dbReference>
<keyword evidence="1" id="KW-0732">Signal</keyword>
<dbReference type="EMBL" id="SOPX01000001">
    <property type="protein sequence ID" value="TFB33104.1"/>
    <property type="molecule type" value="Genomic_DNA"/>
</dbReference>
<keyword evidence="6" id="KW-1185">Reference proteome</keyword>
<protein>
    <submittedName>
        <fullName evidence="3">MAC/Perforin domain-containing protein</fullName>
    </submittedName>
</protein>
<comment type="caution">
    <text evidence="3">The sequence shown here is derived from an EMBL/GenBank/DDBJ whole genome shotgun (WGS) entry which is preliminary data.</text>
</comment>
<reference evidence="3 5" key="1">
    <citation type="submission" date="2018-10" db="EMBL/GenBank/DDBJ databases">
        <title>Genomic Encyclopedia of Archaeal and Bacterial Type Strains, Phase II (KMG-II): from individual species to whole genera.</title>
        <authorList>
            <person name="Goeker M."/>
        </authorList>
    </citation>
    <scope>NUCLEOTIDE SEQUENCE [LARGE SCALE GENOMIC DNA]</scope>
    <source>
        <strain evidence="3 5">DSM 19624</strain>
    </source>
</reference>
<feature type="signal peptide" evidence="1">
    <location>
        <begin position="1"/>
        <end position="21"/>
    </location>
</feature>
<name>A0A497Y790_9SPHI</name>
<evidence type="ECO:0000313" key="4">
    <source>
        <dbReference type="EMBL" id="TFB33104.1"/>
    </source>
</evidence>
<dbReference type="AlphaFoldDB" id="A0A497Y790"/>
<dbReference type="Pfam" id="PF18885">
    <property type="entry name" value="DUF5648"/>
    <property type="match status" value="1"/>
</dbReference>
<evidence type="ECO:0000313" key="6">
    <source>
        <dbReference type="Proteomes" id="UP000297429"/>
    </source>
</evidence>
<dbReference type="Proteomes" id="UP000273898">
    <property type="component" value="Unassembled WGS sequence"/>
</dbReference>
<reference evidence="4 6" key="2">
    <citation type="submission" date="2019-03" db="EMBL/GenBank/DDBJ databases">
        <authorList>
            <person name="He R.-H."/>
        </authorList>
    </citation>
    <scope>NUCLEOTIDE SEQUENCE [LARGE SCALE GENOMIC DNA]</scope>
    <source>
        <strain evidence="4 6">DSM 19624</strain>
    </source>
</reference>
<sequence>MKNNYKLKILCMLCVITAAFSSCKKNELSEEKGLIGNHKNLAIAGDGKWDLLGHGYDVTGELFERESASDVSIIDIDRFNLDYPGRIVTPTDSKGDYEVYYGANAYDYIKDVNNKRTFGGTGTGGDSKGDSLYGTANFSKTNENQNTYTYNSKYSYATYESWYRIKTIDFTGDATVDLLRNYLTPLFLANLASYSPEQLVERYGTHVLLGIDIGGRLRYDYKGAIVKETTFDRKVRAIKAGFSIGIAKIFSVDLSADVNKEEKTTISNETTEKLFRGTFYGGNNSGTSFSGDALGNTSTNINLVSWQQSINVNNASLIDINKSVPLYEFISDPVKKEQVKIAIKKHIADKQIKLAPQEIYEFYTPSLDKHAYNINSNMHLQYLSDAWHPNGQPFKAYSTPYDNAIPIYQHYNGQLNDRILWADPNPGWGGYSQDGILFYAYTTNVTGTVPVYSFIKSRFQKLPFNRSVLVGRDHYYSSNNKPFNADWKNDGIAFYAFPN</sequence>
<accession>A0A497Y790</accession>
<dbReference type="InterPro" id="IPR020864">
    <property type="entry name" value="MACPF"/>
</dbReference>
<proteinExistence type="predicted"/>
<dbReference type="InterPro" id="IPR043708">
    <property type="entry name" value="DUF5648"/>
</dbReference>